<evidence type="ECO:0000256" key="13">
    <source>
        <dbReference type="ARBA" id="ARBA00047833"/>
    </source>
</evidence>
<keyword evidence="6 14" id="KW-0132">Cell division</keyword>
<comment type="similarity">
    <text evidence="14">Belongs to the MurCDEF family.</text>
</comment>
<dbReference type="UniPathway" id="UPA00219"/>
<dbReference type="InterPro" id="IPR000713">
    <property type="entry name" value="Mur_ligase_N"/>
</dbReference>
<evidence type="ECO:0000259" key="15">
    <source>
        <dbReference type="Pfam" id="PF01225"/>
    </source>
</evidence>
<feature type="domain" description="Mur ligase C-terminal" evidence="16">
    <location>
        <begin position="327"/>
        <end position="452"/>
    </location>
</feature>
<dbReference type="InterPro" id="IPR050061">
    <property type="entry name" value="MurCDEF_pg_biosynth"/>
</dbReference>
<dbReference type="SUPFAM" id="SSF51984">
    <property type="entry name" value="MurCD N-terminal domain"/>
    <property type="match status" value="1"/>
</dbReference>
<dbReference type="HAMAP" id="MF_00046">
    <property type="entry name" value="MurC"/>
    <property type="match status" value="1"/>
</dbReference>
<proteinExistence type="inferred from homology"/>
<dbReference type="Gene3D" id="3.40.50.720">
    <property type="entry name" value="NAD(P)-binding Rossmann-like Domain"/>
    <property type="match status" value="1"/>
</dbReference>
<dbReference type="NCBIfam" id="TIGR01082">
    <property type="entry name" value="murC"/>
    <property type="match status" value="1"/>
</dbReference>
<dbReference type="Proteomes" id="UP000216840">
    <property type="component" value="Unassembled WGS sequence"/>
</dbReference>
<dbReference type="InterPro" id="IPR005758">
    <property type="entry name" value="UDP-N-AcMur_Ala_ligase_MurC"/>
</dbReference>
<dbReference type="GO" id="GO:0005524">
    <property type="term" value="F:ATP binding"/>
    <property type="evidence" value="ECO:0007669"/>
    <property type="project" value="UniProtKB-UniRule"/>
</dbReference>
<evidence type="ECO:0000256" key="9">
    <source>
        <dbReference type="ARBA" id="ARBA00022960"/>
    </source>
</evidence>
<evidence type="ECO:0000256" key="4">
    <source>
        <dbReference type="ARBA" id="ARBA00022490"/>
    </source>
</evidence>
<evidence type="ECO:0000256" key="6">
    <source>
        <dbReference type="ARBA" id="ARBA00022618"/>
    </source>
</evidence>
<comment type="pathway">
    <text evidence="2 14">Cell wall biogenesis; peptidoglycan biosynthesis.</text>
</comment>
<dbReference type="Pfam" id="PF01225">
    <property type="entry name" value="Mur_ligase"/>
    <property type="match status" value="1"/>
</dbReference>
<dbReference type="Gene3D" id="3.90.190.20">
    <property type="entry name" value="Mur ligase, C-terminal domain"/>
    <property type="match status" value="1"/>
</dbReference>
<sequence length="469" mass="51988">MSKGDNTHIDHSAKAPLNGKGLDWATKVYFIGIGGIGMSALARYFLNNGKSVAGYDKTPSPITKDLLELGIAVHFIDDVVLVEEPFLNPQNTLIVYTPAIPNNHKQLNYFREHDFHVVKRSTVLGLITEQTTCLAVAGTHGKTTTTSILGHLLYQCNEPVTAFLGGISENYNSNLIVNGTEVTVVEADEFDRSFLTLHPDIACITSMDADHLDIYGDSEAVVNTFVEFAQGIKPEGKLLVRNGLPLSGITYGIEDDADYRAEDVKIVNGSYVFNFRTPNNLYKNFEFNLPGRHNLSNAIIALAMAVEYGCPHKQLAKGLASYKGVKRRFTYQVKTADFVYIDDYAHHPEEIAAVHGAVREMYPKKKILAIFQPHLYSRTRDFAEEFAQSLSKFDEIILLDIYPARELPIPGIDAQWLLNKIANPNKRLVQKSDLIKAIKATDAQVVLTLGAGDIGEEVKRIKDAFTIAN</sequence>
<evidence type="ECO:0000256" key="2">
    <source>
        <dbReference type="ARBA" id="ARBA00004752"/>
    </source>
</evidence>
<dbReference type="InterPro" id="IPR036565">
    <property type="entry name" value="Mur-like_cat_sf"/>
</dbReference>
<dbReference type="SUPFAM" id="SSF53623">
    <property type="entry name" value="MurD-like peptide ligases, catalytic domain"/>
    <property type="match status" value="1"/>
</dbReference>
<evidence type="ECO:0000256" key="7">
    <source>
        <dbReference type="ARBA" id="ARBA00022741"/>
    </source>
</evidence>
<reference evidence="18 19" key="1">
    <citation type="submission" date="2017-05" db="EMBL/GenBank/DDBJ databases">
        <title>The draft genome sequence of Idiomarina salinarum WNB302.</title>
        <authorList>
            <person name="Sun Y."/>
            <person name="Chen B."/>
            <person name="Du Z."/>
        </authorList>
    </citation>
    <scope>NUCLEOTIDE SEQUENCE [LARGE SCALE GENOMIC DNA]</scope>
    <source>
        <strain evidence="18 19">WNB302</strain>
    </source>
</reference>
<dbReference type="GO" id="GO:0008360">
    <property type="term" value="P:regulation of cell shape"/>
    <property type="evidence" value="ECO:0007669"/>
    <property type="project" value="UniProtKB-KW"/>
</dbReference>
<dbReference type="GO" id="GO:0009252">
    <property type="term" value="P:peptidoglycan biosynthetic process"/>
    <property type="evidence" value="ECO:0007669"/>
    <property type="project" value="UniProtKB-UniRule"/>
</dbReference>
<dbReference type="PANTHER" id="PTHR43445">
    <property type="entry name" value="UDP-N-ACETYLMURAMATE--L-ALANINE LIGASE-RELATED"/>
    <property type="match status" value="1"/>
</dbReference>
<accession>A0A265UVE8</accession>
<name>A0A265UVE8_9FLAO</name>
<comment type="caution">
    <text evidence="18">The sequence shown here is derived from an EMBL/GenBank/DDBJ whole genome shotgun (WGS) entry which is preliminary data.</text>
</comment>
<dbReference type="InterPro" id="IPR013221">
    <property type="entry name" value="Mur_ligase_cen"/>
</dbReference>
<dbReference type="InterPro" id="IPR036615">
    <property type="entry name" value="Mur_ligase_C_dom_sf"/>
</dbReference>
<organism evidence="18 19">
    <name type="scientific">Winogradskyella aurantia</name>
    <dbReference type="NCBI Taxonomy" id="1915063"/>
    <lineage>
        <taxon>Bacteria</taxon>
        <taxon>Pseudomonadati</taxon>
        <taxon>Bacteroidota</taxon>
        <taxon>Flavobacteriia</taxon>
        <taxon>Flavobacteriales</taxon>
        <taxon>Flavobacteriaceae</taxon>
        <taxon>Winogradskyella</taxon>
    </lineage>
</organism>
<dbReference type="EMBL" id="NGJN01000003">
    <property type="protein sequence ID" value="OZV69260.1"/>
    <property type="molecule type" value="Genomic_DNA"/>
</dbReference>
<dbReference type="InterPro" id="IPR004101">
    <property type="entry name" value="Mur_ligase_C"/>
</dbReference>
<dbReference type="GO" id="GO:0008763">
    <property type="term" value="F:UDP-N-acetylmuramate-L-alanine ligase activity"/>
    <property type="evidence" value="ECO:0007669"/>
    <property type="project" value="UniProtKB-UniRule"/>
</dbReference>
<evidence type="ECO:0000256" key="8">
    <source>
        <dbReference type="ARBA" id="ARBA00022840"/>
    </source>
</evidence>
<feature type="domain" description="Mur ligase N-terminal catalytic" evidence="15">
    <location>
        <begin position="27"/>
        <end position="130"/>
    </location>
</feature>
<evidence type="ECO:0000259" key="16">
    <source>
        <dbReference type="Pfam" id="PF02875"/>
    </source>
</evidence>
<evidence type="ECO:0000256" key="1">
    <source>
        <dbReference type="ARBA" id="ARBA00004496"/>
    </source>
</evidence>
<protein>
    <recommendedName>
        <fullName evidence="3 14">UDP-N-acetylmuramate--L-alanine ligase</fullName>
        <ecNumber evidence="3 14">6.3.2.8</ecNumber>
    </recommendedName>
    <alternativeName>
        <fullName evidence="14">UDP-N-acetylmuramoyl-L-alanine synthetase</fullName>
    </alternativeName>
</protein>
<keyword evidence="12 14" id="KW-0961">Cell wall biogenesis/degradation</keyword>
<evidence type="ECO:0000256" key="5">
    <source>
        <dbReference type="ARBA" id="ARBA00022598"/>
    </source>
</evidence>
<evidence type="ECO:0000256" key="14">
    <source>
        <dbReference type="HAMAP-Rule" id="MF_00046"/>
    </source>
</evidence>
<dbReference type="Gene3D" id="3.40.1190.10">
    <property type="entry name" value="Mur-like, catalytic domain"/>
    <property type="match status" value="1"/>
</dbReference>
<keyword evidence="10 14" id="KW-0573">Peptidoglycan synthesis</keyword>
<dbReference type="OrthoDB" id="9804126at2"/>
<dbReference type="SUPFAM" id="SSF53244">
    <property type="entry name" value="MurD-like peptide ligases, peptide-binding domain"/>
    <property type="match status" value="1"/>
</dbReference>
<dbReference type="PANTHER" id="PTHR43445:SF3">
    <property type="entry name" value="UDP-N-ACETYLMURAMATE--L-ALANINE LIGASE"/>
    <property type="match status" value="1"/>
</dbReference>
<keyword evidence="5 14" id="KW-0436">Ligase</keyword>
<evidence type="ECO:0000313" key="18">
    <source>
        <dbReference type="EMBL" id="OZV69260.1"/>
    </source>
</evidence>
<dbReference type="GO" id="GO:0005737">
    <property type="term" value="C:cytoplasm"/>
    <property type="evidence" value="ECO:0007669"/>
    <property type="project" value="UniProtKB-SubCell"/>
</dbReference>
<dbReference type="Pfam" id="PF08245">
    <property type="entry name" value="Mur_ligase_M"/>
    <property type="match status" value="1"/>
</dbReference>
<gene>
    <name evidence="14" type="primary">murC</name>
    <name evidence="18" type="ORF">CA834_07330</name>
</gene>
<dbReference type="AlphaFoldDB" id="A0A265UVE8"/>
<dbReference type="GO" id="GO:0051301">
    <property type="term" value="P:cell division"/>
    <property type="evidence" value="ECO:0007669"/>
    <property type="project" value="UniProtKB-KW"/>
</dbReference>
<feature type="domain" description="Mur ligase central" evidence="17">
    <location>
        <begin position="136"/>
        <end position="305"/>
    </location>
</feature>
<feature type="binding site" evidence="14">
    <location>
        <begin position="138"/>
        <end position="144"/>
    </location>
    <ligand>
        <name>ATP</name>
        <dbReference type="ChEBI" id="CHEBI:30616"/>
    </ligand>
</feature>
<evidence type="ECO:0000256" key="3">
    <source>
        <dbReference type="ARBA" id="ARBA00012211"/>
    </source>
</evidence>
<evidence type="ECO:0000256" key="11">
    <source>
        <dbReference type="ARBA" id="ARBA00023306"/>
    </source>
</evidence>
<keyword evidence="8 14" id="KW-0067">ATP-binding</keyword>
<evidence type="ECO:0000313" key="19">
    <source>
        <dbReference type="Proteomes" id="UP000216840"/>
    </source>
</evidence>
<dbReference type="RefSeq" id="WP_094968034.1">
    <property type="nucleotide sequence ID" value="NZ_NGJN01000003.1"/>
</dbReference>
<evidence type="ECO:0000256" key="10">
    <source>
        <dbReference type="ARBA" id="ARBA00022984"/>
    </source>
</evidence>
<evidence type="ECO:0000256" key="12">
    <source>
        <dbReference type="ARBA" id="ARBA00023316"/>
    </source>
</evidence>
<comment type="subcellular location">
    <subcellularLocation>
        <location evidence="1 14">Cytoplasm</location>
    </subcellularLocation>
</comment>
<keyword evidence="9 14" id="KW-0133">Cell shape</keyword>
<dbReference type="Pfam" id="PF02875">
    <property type="entry name" value="Mur_ligase_C"/>
    <property type="match status" value="1"/>
</dbReference>
<keyword evidence="11 14" id="KW-0131">Cell cycle</keyword>
<dbReference type="EC" id="6.3.2.8" evidence="3 14"/>
<comment type="function">
    <text evidence="14">Cell wall formation.</text>
</comment>
<comment type="catalytic activity">
    <reaction evidence="13 14">
        <text>UDP-N-acetyl-alpha-D-muramate + L-alanine + ATP = UDP-N-acetyl-alpha-D-muramoyl-L-alanine + ADP + phosphate + H(+)</text>
        <dbReference type="Rhea" id="RHEA:23372"/>
        <dbReference type="ChEBI" id="CHEBI:15378"/>
        <dbReference type="ChEBI" id="CHEBI:30616"/>
        <dbReference type="ChEBI" id="CHEBI:43474"/>
        <dbReference type="ChEBI" id="CHEBI:57972"/>
        <dbReference type="ChEBI" id="CHEBI:70757"/>
        <dbReference type="ChEBI" id="CHEBI:83898"/>
        <dbReference type="ChEBI" id="CHEBI:456216"/>
        <dbReference type="EC" id="6.3.2.8"/>
    </reaction>
</comment>
<keyword evidence="4 14" id="KW-0963">Cytoplasm</keyword>
<evidence type="ECO:0000259" key="17">
    <source>
        <dbReference type="Pfam" id="PF08245"/>
    </source>
</evidence>
<dbReference type="GO" id="GO:0071555">
    <property type="term" value="P:cell wall organization"/>
    <property type="evidence" value="ECO:0007669"/>
    <property type="project" value="UniProtKB-KW"/>
</dbReference>
<keyword evidence="7 14" id="KW-0547">Nucleotide-binding</keyword>
<keyword evidence="19" id="KW-1185">Reference proteome</keyword>